<reference evidence="2" key="1">
    <citation type="journal article" date="2022" name="bioRxiv">
        <title>Sequencing and chromosome-scale assembly of the giantPleurodeles waltlgenome.</title>
        <authorList>
            <person name="Brown T."/>
            <person name="Elewa A."/>
            <person name="Iarovenko S."/>
            <person name="Subramanian E."/>
            <person name="Araus A.J."/>
            <person name="Petzold A."/>
            <person name="Susuki M."/>
            <person name="Suzuki K.-i.T."/>
            <person name="Hayashi T."/>
            <person name="Toyoda A."/>
            <person name="Oliveira C."/>
            <person name="Osipova E."/>
            <person name="Leigh N.D."/>
            <person name="Simon A."/>
            <person name="Yun M.H."/>
        </authorList>
    </citation>
    <scope>NUCLEOTIDE SEQUENCE</scope>
    <source>
        <strain evidence="2">20211129_DDA</strain>
        <tissue evidence="2">Liver</tissue>
    </source>
</reference>
<feature type="compositionally biased region" description="Polar residues" evidence="1">
    <location>
        <begin position="50"/>
        <end position="60"/>
    </location>
</feature>
<gene>
    <name evidence="2" type="ORF">NDU88_002876</name>
</gene>
<evidence type="ECO:0000313" key="2">
    <source>
        <dbReference type="EMBL" id="KAJ1215267.1"/>
    </source>
</evidence>
<dbReference type="EMBL" id="JANPWB010000001">
    <property type="protein sequence ID" value="KAJ1215267.1"/>
    <property type="molecule type" value="Genomic_DNA"/>
</dbReference>
<organism evidence="2 3">
    <name type="scientific">Pleurodeles waltl</name>
    <name type="common">Iberian ribbed newt</name>
    <dbReference type="NCBI Taxonomy" id="8319"/>
    <lineage>
        <taxon>Eukaryota</taxon>
        <taxon>Metazoa</taxon>
        <taxon>Chordata</taxon>
        <taxon>Craniata</taxon>
        <taxon>Vertebrata</taxon>
        <taxon>Euteleostomi</taxon>
        <taxon>Amphibia</taxon>
        <taxon>Batrachia</taxon>
        <taxon>Caudata</taxon>
        <taxon>Salamandroidea</taxon>
        <taxon>Salamandridae</taxon>
        <taxon>Pleurodelinae</taxon>
        <taxon>Pleurodeles</taxon>
    </lineage>
</organism>
<proteinExistence type="predicted"/>
<keyword evidence="3" id="KW-1185">Reference proteome</keyword>
<protein>
    <submittedName>
        <fullName evidence="2">Uncharacterized protein</fullName>
    </submittedName>
</protein>
<accession>A0AAV7WRH3</accession>
<feature type="compositionally biased region" description="Basic residues" evidence="1">
    <location>
        <begin position="9"/>
        <end position="20"/>
    </location>
</feature>
<feature type="compositionally biased region" description="Basic and acidic residues" evidence="1">
    <location>
        <begin position="76"/>
        <end position="97"/>
    </location>
</feature>
<dbReference type="Proteomes" id="UP001066276">
    <property type="component" value="Chromosome 1_1"/>
</dbReference>
<evidence type="ECO:0000313" key="3">
    <source>
        <dbReference type="Proteomes" id="UP001066276"/>
    </source>
</evidence>
<feature type="compositionally biased region" description="Basic and acidic residues" evidence="1">
    <location>
        <begin position="21"/>
        <end position="47"/>
    </location>
</feature>
<name>A0AAV7WRH3_PLEWA</name>
<sequence length="105" mass="12470">MEGRGWYHQGRRRQGKGQRQHRTEKQWKPQETKWQEKKHSEMVDEASRFNPVQLTQESGNPGSGHTLGRAWTQQKAAEEEDKHTVKPEDTKDHDNQRHYKLNPTQ</sequence>
<evidence type="ECO:0000256" key="1">
    <source>
        <dbReference type="SAM" id="MobiDB-lite"/>
    </source>
</evidence>
<feature type="region of interest" description="Disordered" evidence="1">
    <location>
        <begin position="1"/>
        <end position="105"/>
    </location>
</feature>
<comment type="caution">
    <text evidence="2">The sequence shown here is derived from an EMBL/GenBank/DDBJ whole genome shotgun (WGS) entry which is preliminary data.</text>
</comment>
<dbReference type="AlphaFoldDB" id="A0AAV7WRH3"/>